<feature type="chain" id="PRO_5047000475" evidence="1">
    <location>
        <begin position="25"/>
        <end position="457"/>
    </location>
</feature>
<organism evidence="3 4">
    <name type="scientific">Pectobacterium araliae</name>
    <dbReference type="NCBI Taxonomy" id="3073862"/>
    <lineage>
        <taxon>Bacteria</taxon>
        <taxon>Pseudomonadati</taxon>
        <taxon>Pseudomonadota</taxon>
        <taxon>Gammaproteobacteria</taxon>
        <taxon>Enterobacterales</taxon>
        <taxon>Pectobacteriaceae</taxon>
        <taxon>Pectobacterium</taxon>
    </lineage>
</organism>
<name>A0AAN0MJP0_9GAMM</name>
<dbReference type="PANTHER" id="PTHR37957">
    <property type="entry name" value="BLR7070 PROTEIN"/>
    <property type="match status" value="1"/>
</dbReference>
<proteinExistence type="predicted"/>
<evidence type="ECO:0000259" key="2">
    <source>
        <dbReference type="Pfam" id="PF13449"/>
    </source>
</evidence>
<reference evidence="4" key="1">
    <citation type="journal article" date="2024" name="Int. J. Syst. Evol. Microbiol.">
        <title>Pectobacterium araliae sp. nov., a pathogen causing bacterial soft rot of Japanese angelica tree in Japan.</title>
        <authorList>
            <person name="Sawada H."/>
            <person name="Someya N."/>
            <person name="Morohoshi T."/>
            <person name="Ono M."/>
            <person name="Satou M."/>
        </authorList>
    </citation>
    <scope>NUCLEOTIDE SEQUENCE [LARGE SCALE GENOMIC DNA]</scope>
    <source>
        <strain evidence="4">MAFF 302110</strain>
    </source>
</reference>
<keyword evidence="1" id="KW-0732">Signal</keyword>
<accession>A0AAN0MJP0</accession>
<keyword evidence="4" id="KW-1185">Reference proteome</keyword>
<feature type="domain" description="Phytase-like" evidence="2">
    <location>
        <begin position="62"/>
        <end position="395"/>
    </location>
</feature>
<dbReference type="Proteomes" id="UP001377830">
    <property type="component" value="Chromosome"/>
</dbReference>
<evidence type="ECO:0000256" key="1">
    <source>
        <dbReference type="SAM" id="SignalP"/>
    </source>
</evidence>
<dbReference type="EMBL" id="AP028908">
    <property type="protein sequence ID" value="BES83718.1"/>
    <property type="molecule type" value="Genomic_DNA"/>
</dbReference>
<feature type="signal peptide" evidence="1">
    <location>
        <begin position="1"/>
        <end position="24"/>
    </location>
</feature>
<dbReference type="InterPro" id="IPR027372">
    <property type="entry name" value="Phytase-like_dom"/>
</dbReference>
<evidence type="ECO:0000313" key="3">
    <source>
        <dbReference type="EMBL" id="BES83718.1"/>
    </source>
</evidence>
<gene>
    <name evidence="3" type="ORF">PEC302110_08150</name>
</gene>
<protein>
    <submittedName>
        <fullName evidence="3">Esterase-like activity of phytase family protein</fullName>
    </submittedName>
</protein>
<dbReference type="KEGG" id="parl:PEC302110_08150"/>
<evidence type="ECO:0000313" key="4">
    <source>
        <dbReference type="Proteomes" id="UP001377830"/>
    </source>
</evidence>
<sequence>MGNSMKQTLLALLVAGFLPFSAQAEGEKVTRYVVTFPASDHVAYQGKFTKNFPNGLPVGIGSGLYFTGKQGDDLMFTTVTDRGPNADAPLVGEKEAKIFASPDYAPLMMDIRVSAKAAEAITPRPLHDAEGNITGLPLPADFIGTTNEVALNDALQSLNTSQRGLDTEGVTPDGKGGFWLCDEYGPFLIHVDASGKILQKFGPTPVGNEHSVASGLPNIIKWRQPNRGFEGLTRLPDGTIVMAVQSTLDIDGKTKNKAQFTRLVIFNPETKTSRMVGYPINIDSYKKAKDAKIGDIVALDNQRILLVEQGADKDKQMQNRIYLVDLSKASDLTPFDTDGKSPEFDDLAQLEKRGITLAHKQELVDLRKLGWQQEKVEGLALVDKQTLAVINDNDFGLQSVLQSPVKAKDKADDYQVAADGKLTRDGKAVETTLAIKPLEKPEADNELWVITLPQPLQ</sequence>
<dbReference type="AlphaFoldDB" id="A0AAN0MJP0"/>
<dbReference type="PANTHER" id="PTHR37957:SF1">
    <property type="entry name" value="PHYTASE-LIKE DOMAIN-CONTAINING PROTEIN"/>
    <property type="match status" value="1"/>
</dbReference>
<dbReference type="Pfam" id="PF13449">
    <property type="entry name" value="Phytase-like"/>
    <property type="match status" value="1"/>
</dbReference>